<dbReference type="Proteomes" id="UP000801492">
    <property type="component" value="Unassembled WGS sequence"/>
</dbReference>
<evidence type="ECO:0000313" key="2">
    <source>
        <dbReference type="EMBL" id="KAF2894424.1"/>
    </source>
</evidence>
<feature type="chain" id="PRO_5035482629" description="MD-2-related lipid-recognition domain-containing protein" evidence="1">
    <location>
        <begin position="16"/>
        <end position="179"/>
    </location>
</feature>
<feature type="signal peptide" evidence="1">
    <location>
        <begin position="1"/>
        <end position="15"/>
    </location>
</feature>
<protein>
    <recommendedName>
        <fullName evidence="4">MD-2-related lipid-recognition domain-containing protein</fullName>
    </recommendedName>
</protein>
<name>A0A8K0CXU3_IGNLU</name>
<accession>A0A8K0CXU3</accession>
<gene>
    <name evidence="2" type="ORF">ILUMI_11752</name>
</gene>
<dbReference type="InterPro" id="IPR010512">
    <property type="entry name" value="DUF1091"/>
</dbReference>
<evidence type="ECO:0000313" key="3">
    <source>
        <dbReference type="Proteomes" id="UP000801492"/>
    </source>
</evidence>
<reference evidence="2" key="1">
    <citation type="submission" date="2019-08" db="EMBL/GenBank/DDBJ databases">
        <title>The genome of the North American firefly Photinus pyralis.</title>
        <authorList>
            <consortium name="Photinus pyralis genome working group"/>
            <person name="Fallon T.R."/>
            <person name="Sander Lower S.E."/>
            <person name="Weng J.-K."/>
        </authorList>
    </citation>
    <scope>NUCLEOTIDE SEQUENCE</scope>
    <source>
        <strain evidence="2">TRF0915ILg1</strain>
        <tissue evidence="2">Whole body</tissue>
    </source>
</reference>
<dbReference type="Pfam" id="PF06477">
    <property type="entry name" value="DUF1091"/>
    <property type="match status" value="1"/>
</dbReference>
<proteinExistence type="predicted"/>
<organism evidence="2 3">
    <name type="scientific">Ignelater luminosus</name>
    <name type="common">Cucubano</name>
    <name type="synonym">Pyrophorus luminosus</name>
    <dbReference type="NCBI Taxonomy" id="2038154"/>
    <lineage>
        <taxon>Eukaryota</taxon>
        <taxon>Metazoa</taxon>
        <taxon>Ecdysozoa</taxon>
        <taxon>Arthropoda</taxon>
        <taxon>Hexapoda</taxon>
        <taxon>Insecta</taxon>
        <taxon>Pterygota</taxon>
        <taxon>Neoptera</taxon>
        <taxon>Endopterygota</taxon>
        <taxon>Coleoptera</taxon>
        <taxon>Polyphaga</taxon>
        <taxon>Elateriformia</taxon>
        <taxon>Elateroidea</taxon>
        <taxon>Elateridae</taxon>
        <taxon>Agrypninae</taxon>
        <taxon>Pyrophorini</taxon>
        <taxon>Ignelater</taxon>
    </lineage>
</organism>
<dbReference type="PANTHER" id="PTHR21112">
    <property type="entry name" value="CHEMOSENSORY PROTEIN A 29A-RELATED"/>
    <property type="match status" value="1"/>
</dbReference>
<dbReference type="AlphaFoldDB" id="A0A8K0CXU3"/>
<sequence>MNVFVLSSFIVTVLTQGLDLSKFRQHDYQFIIERADALHYDKRYMNYVKVIPFKCNRTNVALNGTFSFKINVGSELVVMVQFYRFASNEYRLFPLRFQDKFCKFFEENVTGFQRLLNCGNFVGCPLVSNITFCNFIPDESKFPPLIPSGSYRLNLHALYSNNELFVLEVYAKITRPEVK</sequence>
<evidence type="ECO:0000256" key="1">
    <source>
        <dbReference type="SAM" id="SignalP"/>
    </source>
</evidence>
<keyword evidence="3" id="KW-1185">Reference proteome</keyword>
<dbReference type="PANTHER" id="PTHR21112:SF0">
    <property type="entry name" value="CHEMOSENSORY PROTEIN A 29A-RELATED"/>
    <property type="match status" value="1"/>
</dbReference>
<evidence type="ECO:0008006" key="4">
    <source>
        <dbReference type="Google" id="ProtNLM"/>
    </source>
</evidence>
<dbReference type="OrthoDB" id="8180029at2759"/>
<keyword evidence="1" id="KW-0732">Signal</keyword>
<comment type="caution">
    <text evidence="2">The sequence shown here is derived from an EMBL/GenBank/DDBJ whole genome shotgun (WGS) entry which is preliminary data.</text>
</comment>
<dbReference type="EMBL" id="VTPC01006990">
    <property type="protein sequence ID" value="KAF2894424.1"/>
    <property type="molecule type" value="Genomic_DNA"/>
</dbReference>